<dbReference type="Pfam" id="PF22725">
    <property type="entry name" value="GFO_IDH_MocA_C3"/>
    <property type="match status" value="1"/>
</dbReference>
<dbReference type="SUPFAM" id="SSF55347">
    <property type="entry name" value="Glyceraldehyde-3-phosphate dehydrogenase-like, C-terminal domain"/>
    <property type="match status" value="1"/>
</dbReference>
<dbReference type="Proteomes" id="UP000250369">
    <property type="component" value="Unassembled WGS sequence"/>
</dbReference>
<dbReference type="AlphaFoldDB" id="A0A329MKG3"/>
<proteinExistence type="predicted"/>
<dbReference type="Pfam" id="PF01408">
    <property type="entry name" value="GFO_IDH_MocA"/>
    <property type="match status" value="1"/>
</dbReference>
<keyword evidence="4" id="KW-1185">Reference proteome</keyword>
<dbReference type="InterPro" id="IPR055170">
    <property type="entry name" value="GFO_IDH_MocA-like_dom"/>
</dbReference>
<dbReference type="Gene3D" id="3.30.360.10">
    <property type="entry name" value="Dihydrodipicolinate Reductase, domain 2"/>
    <property type="match status" value="1"/>
</dbReference>
<dbReference type="PANTHER" id="PTHR43249">
    <property type="entry name" value="UDP-N-ACETYL-2-AMINO-2-DEOXY-D-GLUCURONATE OXIDASE"/>
    <property type="match status" value="1"/>
</dbReference>
<feature type="domain" description="GFO/IDH/MocA-like oxidoreductase" evidence="2">
    <location>
        <begin position="154"/>
        <end position="249"/>
    </location>
</feature>
<dbReference type="GO" id="GO:0000166">
    <property type="term" value="F:nucleotide binding"/>
    <property type="evidence" value="ECO:0007669"/>
    <property type="project" value="InterPro"/>
</dbReference>
<gene>
    <name evidence="3" type="ORF">DQG23_21950</name>
</gene>
<dbReference type="Gene3D" id="3.40.50.720">
    <property type="entry name" value="NAD(P)-binding Rossmann-like Domain"/>
    <property type="match status" value="1"/>
</dbReference>
<reference evidence="3 4" key="1">
    <citation type="journal article" date="2009" name="Int. J. Syst. Evol. Microbiol.">
        <title>Paenibacillus contaminans sp. nov., isolated from a contaminated laboratory plate.</title>
        <authorList>
            <person name="Chou J.H."/>
            <person name="Lee J.H."/>
            <person name="Lin M.C."/>
            <person name="Chang P.S."/>
            <person name="Arun A.B."/>
            <person name="Young C.C."/>
            <person name="Chen W.M."/>
        </authorList>
    </citation>
    <scope>NUCLEOTIDE SEQUENCE [LARGE SCALE GENOMIC DNA]</scope>
    <source>
        <strain evidence="3 4">CKOBP-6</strain>
    </source>
</reference>
<evidence type="ECO:0000313" key="3">
    <source>
        <dbReference type="EMBL" id="RAV19203.1"/>
    </source>
</evidence>
<sequence length="322" mass="35024">MGLKIAFLGTGGIAQTHVSRLAKIDGVQVAGFCGTSLEKAERAAREIAGAKGYADFTQMLDEVKPDAVYITVPPMAHGEAELALIERGIPFLVEKPLGVENGLVQRLAAAIADKKLVTSVGYHWRYYEALAKARELLAESKPGMALGYWMGNMPMVPWWRNQEQSGGQFAEQTTHIVDMLRYLCGEVTEAYAAFAQRSMHEKVEGVTVADVGTVTLKLCNGMVATVSNTCLLPVGHTTGLDLYTDRGIMEIRSTGMKAIERERTTEYRNMKDPFQLENEAFIHAVRTGDTSGILSDYADSAKTHAVTMAANESAETGRAVTI</sequence>
<name>A0A329MKG3_9BACL</name>
<evidence type="ECO:0000259" key="2">
    <source>
        <dbReference type="Pfam" id="PF22725"/>
    </source>
</evidence>
<dbReference type="InterPro" id="IPR036291">
    <property type="entry name" value="NAD(P)-bd_dom_sf"/>
</dbReference>
<comment type="caution">
    <text evidence="3">The sequence shown here is derived from an EMBL/GenBank/DDBJ whole genome shotgun (WGS) entry which is preliminary data.</text>
</comment>
<evidence type="ECO:0000313" key="4">
    <source>
        <dbReference type="Proteomes" id="UP000250369"/>
    </source>
</evidence>
<dbReference type="PANTHER" id="PTHR43249:SF1">
    <property type="entry name" value="D-GLUCOSIDE 3-DEHYDROGENASE"/>
    <property type="match status" value="1"/>
</dbReference>
<organism evidence="3 4">
    <name type="scientific">Paenibacillus contaminans</name>
    <dbReference type="NCBI Taxonomy" id="450362"/>
    <lineage>
        <taxon>Bacteria</taxon>
        <taxon>Bacillati</taxon>
        <taxon>Bacillota</taxon>
        <taxon>Bacilli</taxon>
        <taxon>Bacillales</taxon>
        <taxon>Paenibacillaceae</taxon>
        <taxon>Paenibacillus</taxon>
    </lineage>
</organism>
<dbReference type="SUPFAM" id="SSF51735">
    <property type="entry name" value="NAD(P)-binding Rossmann-fold domains"/>
    <property type="match status" value="1"/>
</dbReference>
<dbReference type="InterPro" id="IPR052515">
    <property type="entry name" value="Gfo/Idh/MocA_Oxidoreductase"/>
</dbReference>
<feature type="domain" description="Gfo/Idh/MocA-like oxidoreductase N-terminal" evidence="1">
    <location>
        <begin position="3"/>
        <end position="122"/>
    </location>
</feature>
<protein>
    <submittedName>
        <fullName evidence="3">Gfo/Idh/MocA family oxidoreductase</fullName>
    </submittedName>
</protein>
<accession>A0A329MKG3</accession>
<dbReference type="InterPro" id="IPR000683">
    <property type="entry name" value="Gfo/Idh/MocA-like_OxRdtase_N"/>
</dbReference>
<evidence type="ECO:0000259" key="1">
    <source>
        <dbReference type="Pfam" id="PF01408"/>
    </source>
</evidence>
<dbReference type="OrthoDB" id="9815825at2"/>
<dbReference type="EMBL" id="QMFB01000013">
    <property type="protein sequence ID" value="RAV19203.1"/>
    <property type="molecule type" value="Genomic_DNA"/>
</dbReference>